<dbReference type="SMART" id="SM00409">
    <property type="entry name" value="IG"/>
    <property type="match status" value="2"/>
</dbReference>
<dbReference type="InterPro" id="IPR036179">
    <property type="entry name" value="Ig-like_dom_sf"/>
</dbReference>
<dbReference type="PANTHER" id="PTHR23279">
    <property type="entry name" value="DEFECTIVE PROBOSCIS EXTENSION RESPONSE DPR -RELATED"/>
    <property type="match status" value="1"/>
</dbReference>
<feature type="non-terminal residue" evidence="4">
    <location>
        <position position="1071"/>
    </location>
</feature>
<feature type="domain" description="Ig-like" evidence="3">
    <location>
        <begin position="661"/>
        <end position="767"/>
    </location>
</feature>
<proteinExistence type="predicted"/>
<feature type="transmembrane region" description="Helical" evidence="2">
    <location>
        <begin position="353"/>
        <end position="377"/>
    </location>
</feature>
<keyword evidence="2" id="KW-0812">Transmembrane</keyword>
<evidence type="ECO:0000313" key="5">
    <source>
        <dbReference type="Proteomes" id="UP000825002"/>
    </source>
</evidence>
<feature type="domain" description="Ig-like" evidence="3">
    <location>
        <begin position="956"/>
        <end position="984"/>
    </location>
</feature>
<keyword evidence="5" id="KW-1185">Reference proteome</keyword>
<evidence type="ECO:0000259" key="3">
    <source>
        <dbReference type="PROSITE" id="PS50835"/>
    </source>
</evidence>
<dbReference type="PANTHER" id="PTHR23279:SF41">
    <property type="entry name" value="DEFECTIVE PROBOSCIS EXTENSION RESPONSE 4-RELATED"/>
    <property type="match status" value="1"/>
</dbReference>
<dbReference type="InterPro" id="IPR013106">
    <property type="entry name" value="Ig_V-set"/>
</dbReference>
<dbReference type="Pfam" id="PF15693">
    <property type="entry name" value="Med26_C"/>
    <property type="match status" value="1"/>
</dbReference>
<dbReference type="Proteomes" id="UP000825002">
    <property type="component" value="Unassembled WGS sequence"/>
</dbReference>
<dbReference type="SMART" id="SM00408">
    <property type="entry name" value="IGc2"/>
    <property type="match status" value="2"/>
</dbReference>
<dbReference type="InterPro" id="IPR037448">
    <property type="entry name" value="Zig-8"/>
</dbReference>
<dbReference type="InterPro" id="IPR056953">
    <property type="entry name" value="CUT_N"/>
</dbReference>
<organism evidence="4 5">
    <name type="scientific">Fragariocoptes setiger</name>
    <dbReference type="NCBI Taxonomy" id="1670756"/>
    <lineage>
        <taxon>Eukaryota</taxon>
        <taxon>Metazoa</taxon>
        <taxon>Ecdysozoa</taxon>
        <taxon>Arthropoda</taxon>
        <taxon>Chelicerata</taxon>
        <taxon>Arachnida</taxon>
        <taxon>Acari</taxon>
        <taxon>Acariformes</taxon>
        <taxon>Trombidiformes</taxon>
        <taxon>Prostigmata</taxon>
        <taxon>Eupodina</taxon>
        <taxon>Eriophyoidea</taxon>
        <taxon>Phytoptidae</taxon>
        <taxon>Fragariocoptes</taxon>
    </lineage>
</organism>
<dbReference type="SUPFAM" id="SSF48726">
    <property type="entry name" value="Immunoglobulin"/>
    <property type="match status" value="2"/>
</dbReference>
<comment type="caution">
    <text evidence="4">The sequence shown here is derived from an EMBL/GenBank/DDBJ whole genome shotgun (WGS) entry which is preliminary data.</text>
</comment>
<accession>A0ABQ7SBN7</accession>
<dbReference type="InterPro" id="IPR003598">
    <property type="entry name" value="Ig_sub2"/>
</dbReference>
<dbReference type="InterPro" id="IPR013783">
    <property type="entry name" value="Ig-like_fold"/>
</dbReference>
<keyword evidence="2" id="KW-1133">Transmembrane helix</keyword>
<dbReference type="InterPro" id="IPR003599">
    <property type="entry name" value="Ig_sub"/>
</dbReference>
<protein>
    <recommendedName>
        <fullName evidence="3">Ig-like domain-containing protein</fullName>
    </recommendedName>
</protein>
<dbReference type="EMBL" id="JAIFTH010000069">
    <property type="protein sequence ID" value="KAG9510835.1"/>
    <property type="molecule type" value="Genomic_DNA"/>
</dbReference>
<dbReference type="Gene3D" id="2.60.40.10">
    <property type="entry name" value="Immunoglobulins"/>
    <property type="match status" value="2"/>
</dbReference>
<dbReference type="PROSITE" id="PS50835">
    <property type="entry name" value="IG_LIKE"/>
    <property type="match status" value="2"/>
</dbReference>
<evidence type="ECO:0000313" key="4">
    <source>
        <dbReference type="EMBL" id="KAG9510835.1"/>
    </source>
</evidence>
<feature type="region of interest" description="Disordered" evidence="1">
    <location>
        <begin position="1"/>
        <end position="40"/>
    </location>
</feature>
<feature type="region of interest" description="Disordered" evidence="1">
    <location>
        <begin position="609"/>
        <end position="631"/>
    </location>
</feature>
<dbReference type="InterPro" id="IPR007110">
    <property type="entry name" value="Ig-like_dom"/>
</dbReference>
<dbReference type="Pfam" id="PF25057">
    <property type="entry name" value="CUT_N"/>
    <property type="match status" value="1"/>
</dbReference>
<feature type="transmembrane region" description="Helical" evidence="2">
    <location>
        <begin position="557"/>
        <end position="582"/>
    </location>
</feature>
<reference evidence="4 5" key="1">
    <citation type="submission" date="2020-10" db="EMBL/GenBank/DDBJ databases">
        <authorList>
            <person name="Klimov P.B."/>
            <person name="Dyachkov S.M."/>
            <person name="Chetverikov P.E."/>
        </authorList>
    </citation>
    <scope>NUCLEOTIDE SEQUENCE [LARGE SCALE GENOMIC DNA]</scope>
    <source>
        <strain evidence="4">BMOC 18-1129-001#AD2665</strain>
        <tissue evidence="4">Entire mites</tissue>
    </source>
</reference>
<dbReference type="InterPro" id="IPR031416">
    <property type="entry name" value="Med26_C"/>
</dbReference>
<gene>
    <name evidence="4" type="ORF">GZH46_00610</name>
</gene>
<evidence type="ECO:0000256" key="1">
    <source>
        <dbReference type="SAM" id="MobiDB-lite"/>
    </source>
</evidence>
<sequence>MNHEVVSDEEILTDEFMDVDANDEAKQQVIDEEEEEEDAPPKIVRNIEDITEEEIRRINEEQWPYVNGTYDANGCWKDWNEITTGLSVDNNELIILPYTSQITDKQFRLDNCVMMELLHHNHTEEGDQCTTVLNHSNRTTHCCASKLFATEMHKKSAPHKFFIFSATLLLEILIAQCADVTLPRPIRADVFSPEDNYNVTVTNTCQSQFMRVEIKTTKPFYGVIHSRDQRRKPVCTVEGNGDTQYTLDINHVLSSQDPLYCGVARYKESREAKEQLNVVVVVRVHRNIELSDDRYFLLSCPNRCSRPDCARSPRSGDLTNEPNTRNTNNNRLINDPSNTNSTNIDDECTVWKFPWLITLCWCLAIISLSLLIVNCFLCSTLSCRFNKTEVEERAPSVYEDEDGTIYEPYKITYSSPTAAKLGAHQERLSQQPLVWVHVPAQVEEAVAAAARAPIAWEGVAGVAVVVDSEMAPVDDQMFPMGVAVEVVVATRPATFSGVHKMMSSVMIDWLINHDRRLCNQEIAYRKSAKNVKFRSRRVKFKLKLPDEIIPRLKHKSIVPISILSILSLVIQLMPSIGAVSVIENLNVSAFHHQEAHKLSIQSLVDLPMKSSSGSSDTGNHNNSSTIRSSSNAKRHIIEHTIEHTMSSDTGALAQLQRRIMPSFDQSLPVVVITSSWSPQVYLPCRVFNLGEQTVSWIRKSDATVLSVERSAFAGDDNDESRFQPVNNPADFSDWTLVLKSPQKSDSGIYECQVSWSRRPLERQIELRVVDAKSSIIESNGPSRLLYVRANEPLKLTCVIEAPSTPDFVYWYKNEHVVKLDMLTPTRRHVTDLVRHIATPLSGFTNSNNDDRQQHQQPPGLVVADARVLSYATRAPAIIGTSDSSSPSSVTTNNSNGSQVRILNRAQSASSAAIISDAAVARTMNVFVENSNAQNSDDRLGVLSPRRWPRQTISSDTWSNNQTHSLAVLTINTVQISDAGNYTCQHQCGKRMALSTGRQETRPSTSQALEPPVSLVILGIGLFAQQSDETEMANSREAVGAVVEPLDWVAPNDLANNDNKNVVDGSSSLVSL</sequence>
<feature type="region of interest" description="Disordered" evidence="1">
    <location>
        <begin position="307"/>
        <end position="338"/>
    </location>
</feature>
<dbReference type="SMART" id="SM00406">
    <property type="entry name" value="IGv"/>
    <property type="match status" value="2"/>
</dbReference>
<name>A0ABQ7SBN7_9ACAR</name>
<feature type="compositionally biased region" description="Acidic residues" evidence="1">
    <location>
        <begin position="7"/>
        <end position="22"/>
    </location>
</feature>
<evidence type="ECO:0000256" key="2">
    <source>
        <dbReference type="SAM" id="Phobius"/>
    </source>
</evidence>
<keyword evidence="2" id="KW-0472">Membrane</keyword>